<dbReference type="Pfam" id="PF16113">
    <property type="entry name" value="ECH_2"/>
    <property type="match status" value="1"/>
</dbReference>
<evidence type="ECO:0000256" key="5">
    <source>
        <dbReference type="ARBA" id="ARBA00022801"/>
    </source>
</evidence>
<keyword evidence="10" id="KW-1185">Reference proteome</keyword>
<accession>A0A074YU83</accession>
<comment type="function">
    <text evidence="6">Hydrolyzes 3-hydroxyisobutyryl-CoA (HIBYL-CoA), a saline catabolite. Has high activity toward isobutyryl-CoA. Could be an isobutyryl-CoA dehydrogenase that functions in valine catabolism. Also hydrolyzes 3-hydroxypropanoyl-CoA.</text>
</comment>
<dbReference type="GO" id="GO:0005739">
    <property type="term" value="C:mitochondrion"/>
    <property type="evidence" value="ECO:0007669"/>
    <property type="project" value="TreeGrafter"/>
</dbReference>
<dbReference type="SUPFAM" id="SSF52096">
    <property type="entry name" value="ClpP/crotonase"/>
    <property type="match status" value="1"/>
</dbReference>
<dbReference type="RefSeq" id="XP_009177897.1">
    <property type="nucleotide sequence ID" value="XM_009179633.1"/>
</dbReference>
<comment type="catalytic activity">
    <reaction evidence="1">
        <text>3-hydroxy-2-methylpropanoyl-CoA + H2O = 3-hydroxy-2-methylpropanoate + CoA + H(+)</text>
        <dbReference type="Rhea" id="RHEA:20888"/>
        <dbReference type="ChEBI" id="CHEBI:11805"/>
        <dbReference type="ChEBI" id="CHEBI:15377"/>
        <dbReference type="ChEBI" id="CHEBI:15378"/>
        <dbReference type="ChEBI" id="CHEBI:57287"/>
        <dbReference type="ChEBI" id="CHEBI:57340"/>
        <dbReference type="EC" id="3.1.2.4"/>
    </reaction>
</comment>
<evidence type="ECO:0000256" key="3">
    <source>
        <dbReference type="ARBA" id="ARBA00011915"/>
    </source>
</evidence>
<evidence type="ECO:0000259" key="8">
    <source>
        <dbReference type="Pfam" id="PF16113"/>
    </source>
</evidence>
<dbReference type="InterPro" id="IPR032259">
    <property type="entry name" value="HIBYL-CoA-H"/>
</dbReference>
<dbReference type="EMBL" id="KL602503">
    <property type="protein sequence ID" value="KER18356.1"/>
    <property type="molecule type" value="Genomic_DNA"/>
</dbReference>
<evidence type="ECO:0000256" key="2">
    <source>
        <dbReference type="ARBA" id="ARBA00005254"/>
    </source>
</evidence>
<dbReference type="OrthoDB" id="1737613at2759"/>
<evidence type="ECO:0000256" key="6">
    <source>
        <dbReference type="ARBA" id="ARBA00024871"/>
    </source>
</evidence>
<dbReference type="KEGG" id="ovi:T265_16114"/>
<dbReference type="PANTHER" id="PTHR43176">
    <property type="entry name" value="3-HYDROXYISOBUTYRYL-COA HYDROLASE-RELATED"/>
    <property type="match status" value="1"/>
</dbReference>
<reference evidence="9 10" key="1">
    <citation type="submission" date="2013-11" db="EMBL/GenBank/DDBJ databases">
        <title>Opisthorchis viverrini - life in the bile duct.</title>
        <authorList>
            <person name="Young N.D."/>
            <person name="Nagarajan N."/>
            <person name="Lin S.J."/>
            <person name="Korhonen P.K."/>
            <person name="Jex A.R."/>
            <person name="Hall R.S."/>
            <person name="Safavi-Hemami H."/>
            <person name="Kaewkong W."/>
            <person name="Bertrand D."/>
            <person name="Gao S."/>
            <person name="Seet Q."/>
            <person name="Wongkham S."/>
            <person name="Teh B.T."/>
            <person name="Wongkham C."/>
            <person name="Intapan P.M."/>
            <person name="Maleewong W."/>
            <person name="Yang X."/>
            <person name="Hu M."/>
            <person name="Wang Z."/>
            <person name="Hofmann A."/>
            <person name="Sternberg P.W."/>
            <person name="Tan P."/>
            <person name="Wang J."/>
            <person name="Gasser R.B."/>
        </authorList>
    </citation>
    <scope>NUCLEOTIDE SEQUENCE [LARGE SCALE GENOMIC DNA]</scope>
</reference>
<evidence type="ECO:0000256" key="4">
    <source>
        <dbReference type="ARBA" id="ARBA00016714"/>
    </source>
</evidence>
<dbReference type="GO" id="GO:0003860">
    <property type="term" value="F:3-hydroxyisobutyryl-CoA hydrolase activity"/>
    <property type="evidence" value="ECO:0007669"/>
    <property type="project" value="UniProtKB-EC"/>
</dbReference>
<comment type="similarity">
    <text evidence="2">Belongs to the enoyl-CoA hydratase/isomerase family.</text>
</comment>
<evidence type="ECO:0000313" key="9">
    <source>
        <dbReference type="EMBL" id="KER18356.1"/>
    </source>
</evidence>
<dbReference type="AlphaFoldDB" id="A0A074YU83"/>
<dbReference type="UniPathway" id="UPA00362"/>
<dbReference type="InterPro" id="IPR029045">
    <property type="entry name" value="ClpP/crotonase-like_dom_sf"/>
</dbReference>
<evidence type="ECO:0000313" key="10">
    <source>
        <dbReference type="Proteomes" id="UP000054324"/>
    </source>
</evidence>
<evidence type="ECO:0000256" key="1">
    <source>
        <dbReference type="ARBA" id="ARBA00001709"/>
    </source>
</evidence>
<dbReference type="GO" id="GO:0006574">
    <property type="term" value="P:L-valine catabolic process"/>
    <property type="evidence" value="ECO:0007669"/>
    <property type="project" value="UniProtKB-UniPathway"/>
</dbReference>
<feature type="non-terminal residue" evidence="9">
    <location>
        <position position="67"/>
    </location>
</feature>
<dbReference type="Gene3D" id="3.90.226.10">
    <property type="entry name" value="2-enoyl-CoA Hydratase, Chain A, domain 1"/>
    <property type="match status" value="1"/>
</dbReference>
<keyword evidence="5" id="KW-0378">Hydrolase</keyword>
<proteinExistence type="inferred from homology"/>
<dbReference type="InterPro" id="IPR045004">
    <property type="entry name" value="ECH_dom"/>
</dbReference>
<protein>
    <recommendedName>
        <fullName evidence="4">3-hydroxyisobutyryl-CoA hydrolase, mitochondrial</fullName>
        <ecNumber evidence="3">3.1.2.4</ecNumber>
    </recommendedName>
    <alternativeName>
        <fullName evidence="7">3-hydroxyisobutyryl-coenzyme A hydrolase</fullName>
    </alternativeName>
</protein>
<dbReference type="PANTHER" id="PTHR43176:SF3">
    <property type="entry name" value="3-HYDROXYISOBUTYRYL-COA HYDROLASE, MITOCHONDRIAL"/>
    <property type="match status" value="1"/>
</dbReference>
<gene>
    <name evidence="9" type="ORF">T265_16114</name>
</gene>
<feature type="non-terminal residue" evidence="9">
    <location>
        <position position="1"/>
    </location>
</feature>
<dbReference type="STRING" id="6198.A0A074YU83"/>
<dbReference type="CTD" id="20330279"/>
<name>A0A074YU83_OPIVI</name>
<sequence length="67" mass="6897">GTGTKAFCAGGDVRSVVDVATAKDTLAQSFFREEYQLNHLIGTLSKPFIALLDGITMGGGVGLSVHG</sequence>
<dbReference type="GeneID" id="20330279"/>
<organism evidence="9 10">
    <name type="scientific">Opisthorchis viverrini</name>
    <name type="common">Southeast Asian liver fluke</name>
    <dbReference type="NCBI Taxonomy" id="6198"/>
    <lineage>
        <taxon>Eukaryota</taxon>
        <taxon>Metazoa</taxon>
        <taxon>Spiralia</taxon>
        <taxon>Lophotrochozoa</taxon>
        <taxon>Platyhelminthes</taxon>
        <taxon>Trematoda</taxon>
        <taxon>Digenea</taxon>
        <taxon>Opisthorchiida</taxon>
        <taxon>Opisthorchiata</taxon>
        <taxon>Opisthorchiidae</taxon>
        <taxon>Opisthorchis</taxon>
    </lineage>
</organism>
<feature type="domain" description="Enoyl-CoA hydratase/isomerase" evidence="8">
    <location>
        <begin position="1"/>
        <end position="67"/>
    </location>
</feature>
<dbReference type="Proteomes" id="UP000054324">
    <property type="component" value="Unassembled WGS sequence"/>
</dbReference>
<dbReference type="EC" id="3.1.2.4" evidence="3"/>
<evidence type="ECO:0000256" key="7">
    <source>
        <dbReference type="ARBA" id="ARBA00031181"/>
    </source>
</evidence>